<feature type="transmembrane region" description="Helical" evidence="1">
    <location>
        <begin position="43"/>
        <end position="64"/>
    </location>
</feature>
<dbReference type="Proteomes" id="UP000593564">
    <property type="component" value="Unassembled WGS sequence"/>
</dbReference>
<protein>
    <recommendedName>
        <fullName evidence="4">WAT1-related protein</fullName>
    </recommendedName>
</protein>
<organism evidence="2 3">
    <name type="scientific">Camellia sinensis</name>
    <name type="common">Tea plant</name>
    <name type="synonym">Thea sinensis</name>
    <dbReference type="NCBI Taxonomy" id="4442"/>
    <lineage>
        <taxon>Eukaryota</taxon>
        <taxon>Viridiplantae</taxon>
        <taxon>Streptophyta</taxon>
        <taxon>Embryophyta</taxon>
        <taxon>Tracheophyta</taxon>
        <taxon>Spermatophyta</taxon>
        <taxon>Magnoliopsida</taxon>
        <taxon>eudicotyledons</taxon>
        <taxon>Gunneridae</taxon>
        <taxon>Pentapetalae</taxon>
        <taxon>asterids</taxon>
        <taxon>Ericales</taxon>
        <taxon>Theaceae</taxon>
        <taxon>Camellia</taxon>
    </lineage>
</organism>
<keyword evidence="3" id="KW-1185">Reference proteome</keyword>
<feature type="transmembrane region" description="Helical" evidence="1">
    <location>
        <begin position="12"/>
        <end position="31"/>
    </location>
</feature>
<reference evidence="2 3" key="2">
    <citation type="submission" date="2020-07" db="EMBL/GenBank/DDBJ databases">
        <title>Genome assembly of wild tea tree DASZ reveals pedigree and selection history of tea varieties.</title>
        <authorList>
            <person name="Zhang W."/>
        </authorList>
    </citation>
    <scope>NUCLEOTIDE SEQUENCE [LARGE SCALE GENOMIC DNA]</scope>
    <source>
        <strain evidence="3">cv. G240</strain>
        <tissue evidence="2">Leaf</tissue>
    </source>
</reference>
<proteinExistence type="predicted"/>
<accession>A0A7J7GQI5</accession>
<dbReference type="SMR" id="A0A7J7GQI5"/>
<evidence type="ECO:0000256" key="1">
    <source>
        <dbReference type="SAM" id="Phobius"/>
    </source>
</evidence>
<keyword evidence="1" id="KW-0812">Transmembrane</keyword>
<name>A0A7J7GQI5_CAMSI</name>
<dbReference type="AlphaFoldDB" id="A0A7J7GQI5"/>
<reference evidence="3" key="1">
    <citation type="journal article" date="2020" name="Nat. Commun.">
        <title>Genome assembly of wild tea tree DASZ reveals pedigree and selection history of tea varieties.</title>
        <authorList>
            <person name="Zhang W."/>
            <person name="Zhang Y."/>
            <person name="Qiu H."/>
            <person name="Guo Y."/>
            <person name="Wan H."/>
            <person name="Zhang X."/>
            <person name="Scossa F."/>
            <person name="Alseekh S."/>
            <person name="Zhang Q."/>
            <person name="Wang P."/>
            <person name="Xu L."/>
            <person name="Schmidt M.H."/>
            <person name="Jia X."/>
            <person name="Li D."/>
            <person name="Zhu A."/>
            <person name="Guo F."/>
            <person name="Chen W."/>
            <person name="Ni D."/>
            <person name="Usadel B."/>
            <person name="Fernie A.R."/>
            <person name="Wen W."/>
        </authorList>
    </citation>
    <scope>NUCLEOTIDE SEQUENCE [LARGE SCALE GENOMIC DNA]</scope>
    <source>
        <strain evidence="3">cv. G240</strain>
    </source>
</reference>
<keyword evidence="1" id="KW-0472">Membrane</keyword>
<gene>
    <name evidence="2" type="ORF">HYC85_020107</name>
</gene>
<evidence type="ECO:0000313" key="3">
    <source>
        <dbReference type="Proteomes" id="UP000593564"/>
    </source>
</evidence>
<comment type="caution">
    <text evidence="2">The sequence shown here is derived from an EMBL/GenBank/DDBJ whole genome shotgun (WGS) entry which is preliminary data.</text>
</comment>
<evidence type="ECO:0008006" key="4">
    <source>
        <dbReference type="Google" id="ProtNLM"/>
    </source>
</evidence>
<dbReference type="EMBL" id="JACBKZ010000009">
    <property type="protein sequence ID" value="KAF5942465.1"/>
    <property type="molecule type" value="Genomic_DNA"/>
</dbReference>
<keyword evidence="1" id="KW-1133">Transmembrane helix</keyword>
<evidence type="ECO:0000313" key="2">
    <source>
        <dbReference type="EMBL" id="KAF5942465.1"/>
    </source>
</evidence>
<sequence>MKRCVEFMKSNLPYIYMILCNILVGAGTVLFSKVAIANGMNPYVFGAYRQAFATLALAPFAFFLERFPL</sequence>